<dbReference type="PANTHER" id="PTHR32114:SF2">
    <property type="entry name" value="ABC TRANSPORTER ABCH.3"/>
    <property type="match status" value="1"/>
</dbReference>
<accession>A0ABT1E6K6</accession>
<feature type="domain" description="Rad50/SbcC-type AAA" evidence="5">
    <location>
        <begin position="5"/>
        <end position="354"/>
    </location>
</feature>
<keyword evidence="7" id="KW-1185">Reference proteome</keyword>
<comment type="subunit">
    <text evidence="2">Heterodimer of SbcC and SbcD.</text>
</comment>
<evidence type="ECO:0000256" key="1">
    <source>
        <dbReference type="ARBA" id="ARBA00006930"/>
    </source>
</evidence>
<dbReference type="SUPFAM" id="SSF52540">
    <property type="entry name" value="P-loop containing nucleoside triphosphate hydrolases"/>
    <property type="match status" value="1"/>
</dbReference>
<sequence length="1012" mass="116891">MRPIKLVMSAFGSYGAEVVIDFSGISNGLFLISGDTGAGKTTVFDAITYALYGDTSGGQREGTMMRSQFASPEEKTFVNLEFEYKGKVYQVRRNPEYERPSMRKDKDGKRGLTKEGAKVELILPDTGIFKGSIKDTNKKIEEILGLDVHQFTQIVMIAQGDFLKLLYAKSKERKEIFAKIFDTGFYKGVQEYLKGEVGVLERALSSVVDKRRGEEDRLIYEMAEEVVIDEKFLEGLLRQGREKVRENQKTLEGAEQKSQKMKETLISQREVNLRINEYEKIKDEMKGLKEGEQEYQKEKRCIKAIEKAQRIYDYEKEKLQVEEKQKREEESRRSTLFQLEQTKDELKEANQKVEEIKQKQDKEMPALLNQIHDIESSLGAYKKLEKFYKEAKEIDGQEKQLKEEAANLEIKISDGNETIQQYDNGIEAGKDAGNQVVSLRKEWELRKNQLSLIKENSQDKEKFQTEFSKAKEANKAYEEGYHLFITAQAGFLAQELKEGEPCPVCGSKSHPIKAVVQEKTPDENMLKDLKEKRRKSEEKREEAFTKYTKSTKELETLEKILEKEYNIGLEKMSESKLLVHCEKVKKQLMQKEEEELKVQKLTQEKEVLQKAIKEQQNKLDSANSRKKELEVRRHEVQLQIAVERKGLAFEREDEAKAVLGNQKQSLEALSLQVKEASKKAEELEGRYNLLLGNLESIEKNLFRYGREYEGKKRGYEEALMKEGFQEEEYKELTGVLSELDKKREQVNQYEEKEKRLYTIEETLRKQIADKKQMDLRVLEEESQKLEREVEECRDILVRTRTELENNESTADRLIVLYSEEKRLSKEYTVLSNLSKTANGTLKGSIKLDFETYIQRRFFKKVIHAANKRLIRMTNQDFILEDKELKDLKGQGQTGLELDVYHMLTGQNRDVKTLSGGEAFLASLSMALGLSDIIQSQAGGIAIDTMFVDEGFGSLDDKSRDQAIEVLTELTEGNLLVGIISHVNELKEQIDTKLIIKKGEKGSSASWFQRERK</sequence>
<feature type="coiled-coil region" evidence="4">
    <location>
        <begin position="732"/>
        <end position="802"/>
    </location>
</feature>
<comment type="similarity">
    <text evidence="1">Belongs to the SMC family. SbcC subfamily.</text>
</comment>
<comment type="caution">
    <text evidence="6">The sequence shown here is derived from an EMBL/GenBank/DDBJ whole genome shotgun (WGS) entry which is preliminary data.</text>
</comment>
<proteinExistence type="inferred from homology"/>
<dbReference type="Pfam" id="PF13558">
    <property type="entry name" value="SbcC_Walker_B"/>
    <property type="match status" value="1"/>
</dbReference>
<dbReference type="InterPro" id="IPR025662">
    <property type="entry name" value="Sigma_54_int_dom_ATP-bd_1"/>
</dbReference>
<organism evidence="6 7">
    <name type="scientific">Aequitasia blattaphilus</name>
    <dbReference type="NCBI Taxonomy" id="2949332"/>
    <lineage>
        <taxon>Bacteria</taxon>
        <taxon>Bacillati</taxon>
        <taxon>Bacillota</taxon>
        <taxon>Clostridia</taxon>
        <taxon>Lachnospirales</taxon>
        <taxon>Lachnospiraceae</taxon>
        <taxon>Aequitasia</taxon>
    </lineage>
</organism>
<evidence type="ECO:0000313" key="6">
    <source>
        <dbReference type="EMBL" id="MCP1101460.1"/>
    </source>
</evidence>
<dbReference type="Pfam" id="PF13476">
    <property type="entry name" value="AAA_23"/>
    <property type="match status" value="1"/>
</dbReference>
<feature type="coiled-coil region" evidence="4">
    <location>
        <begin position="584"/>
        <end position="700"/>
    </location>
</feature>
<evidence type="ECO:0000256" key="2">
    <source>
        <dbReference type="ARBA" id="ARBA00011322"/>
    </source>
</evidence>
<dbReference type="InterPro" id="IPR027417">
    <property type="entry name" value="P-loop_NTPase"/>
</dbReference>
<dbReference type="Proteomes" id="UP001523566">
    <property type="component" value="Unassembled WGS sequence"/>
</dbReference>
<evidence type="ECO:0000256" key="4">
    <source>
        <dbReference type="SAM" id="Coils"/>
    </source>
</evidence>
<evidence type="ECO:0000313" key="7">
    <source>
        <dbReference type="Proteomes" id="UP001523566"/>
    </source>
</evidence>
<dbReference type="PANTHER" id="PTHR32114">
    <property type="entry name" value="ABC TRANSPORTER ABCH.3"/>
    <property type="match status" value="1"/>
</dbReference>
<keyword evidence="4" id="KW-0175">Coiled coil</keyword>
<dbReference type="Gene3D" id="3.40.50.300">
    <property type="entry name" value="P-loop containing nucleotide triphosphate hydrolases"/>
    <property type="match status" value="2"/>
</dbReference>
<evidence type="ECO:0000256" key="3">
    <source>
        <dbReference type="ARBA" id="ARBA00013368"/>
    </source>
</evidence>
<reference evidence="6 7" key="1">
    <citation type="journal article" date="2022" name="Genome Biol. Evol.">
        <title>Host diet, physiology and behaviors set the stage for Lachnospiraceae cladogenesis.</title>
        <authorList>
            <person name="Vera-Ponce De Leon A."/>
            <person name="Schneider M."/>
            <person name="Jahnes B.C."/>
            <person name="Sadowski V."/>
            <person name="Camuy-Velez L.A."/>
            <person name="Duan J."/>
            <person name="Sabree Z.L."/>
        </authorList>
    </citation>
    <scope>NUCLEOTIDE SEQUENCE [LARGE SCALE GENOMIC DNA]</scope>
    <source>
        <strain evidence="6 7">PAL113</strain>
    </source>
</reference>
<dbReference type="InterPro" id="IPR038729">
    <property type="entry name" value="Rad50/SbcC_AAA"/>
</dbReference>
<dbReference type="RefSeq" id="WP_262065242.1">
    <property type="nucleotide sequence ID" value="NZ_JAMXOD010000003.1"/>
</dbReference>
<dbReference type="EMBL" id="JAMZFW010000003">
    <property type="protein sequence ID" value="MCP1101460.1"/>
    <property type="molecule type" value="Genomic_DNA"/>
</dbReference>
<dbReference type="PROSITE" id="PS00675">
    <property type="entry name" value="SIGMA54_INTERACT_1"/>
    <property type="match status" value="1"/>
</dbReference>
<protein>
    <recommendedName>
        <fullName evidence="3">Nuclease SbcCD subunit C</fullName>
    </recommendedName>
</protein>
<gene>
    <name evidence="6" type="ORF">NK125_03405</name>
</gene>
<name>A0ABT1E6K6_9FIRM</name>
<evidence type="ECO:0000259" key="5">
    <source>
        <dbReference type="Pfam" id="PF13476"/>
    </source>
</evidence>
<feature type="coiled-coil region" evidence="4">
    <location>
        <begin position="237"/>
        <end position="418"/>
    </location>
</feature>